<name>A0A9Q1F726_SYNKA</name>
<dbReference type="AlphaFoldDB" id="A0A9Q1F726"/>
<feature type="region of interest" description="Disordered" evidence="1">
    <location>
        <begin position="52"/>
        <end position="86"/>
    </location>
</feature>
<feature type="region of interest" description="Disordered" evidence="1">
    <location>
        <begin position="1"/>
        <end position="23"/>
    </location>
</feature>
<organism evidence="2 3">
    <name type="scientific">Synaphobranchus kaupii</name>
    <name type="common">Kaup's arrowtooth eel</name>
    <dbReference type="NCBI Taxonomy" id="118154"/>
    <lineage>
        <taxon>Eukaryota</taxon>
        <taxon>Metazoa</taxon>
        <taxon>Chordata</taxon>
        <taxon>Craniata</taxon>
        <taxon>Vertebrata</taxon>
        <taxon>Euteleostomi</taxon>
        <taxon>Actinopterygii</taxon>
        <taxon>Neopterygii</taxon>
        <taxon>Teleostei</taxon>
        <taxon>Anguilliformes</taxon>
        <taxon>Synaphobranchidae</taxon>
        <taxon>Synaphobranchus</taxon>
    </lineage>
</organism>
<protein>
    <submittedName>
        <fullName evidence="2">Uncharacterized protein</fullName>
    </submittedName>
</protein>
<keyword evidence="3" id="KW-1185">Reference proteome</keyword>
<proteinExistence type="predicted"/>
<evidence type="ECO:0000313" key="2">
    <source>
        <dbReference type="EMBL" id="KAJ8352275.1"/>
    </source>
</evidence>
<dbReference type="Proteomes" id="UP001152622">
    <property type="component" value="Chromosome 8"/>
</dbReference>
<sequence>MERSIVDKRGRSSLEHGEVAWIHPQPNPNPAAFAADLAARHVVRCAARSPALKNASNNAGQSGARGARLLAPAQESYPQAVLASSG</sequence>
<dbReference type="EMBL" id="JAINUF010000008">
    <property type="protein sequence ID" value="KAJ8352275.1"/>
    <property type="molecule type" value="Genomic_DNA"/>
</dbReference>
<evidence type="ECO:0000256" key="1">
    <source>
        <dbReference type="SAM" id="MobiDB-lite"/>
    </source>
</evidence>
<feature type="compositionally biased region" description="Basic and acidic residues" evidence="1">
    <location>
        <begin position="1"/>
        <end position="18"/>
    </location>
</feature>
<comment type="caution">
    <text evidence="2">The sequence shown here is derived from an EMBL/GenBank/DDBJ whole genome shotgun (WGS) entry which is preliminary data.</text>
</comment>
<gene>
    <name evidence="2" type="ORF">SKAU_G00237510</name>
</gene>
<reference evidence="2" key="1">
    <citation type="journal article" date="2023" name="Science">
        <title>Genome structures resolve the early diversification of teleost fishes.</title>
        <authorList>
            <person name="Parey E."/>
            <person name="Louis A."/>
            <person name="Montfort J."/>
            <person name="Bouchez O."/>
            <person name="Roques C."/>
            <person name="Iampietro C."/>
            <person name="Lluch J."/>
            <person name="Castinel A."/>
            <person name="Donnadieu C."/>
            <person name="Desvignes T."/>
            <person name="Floi Bucao C."/>
            <person name="Jouanno E."/>
            <person name="Wen M."/>
            <person name="Mejri S."/>
            <person name="Dirks R."/>
            <person name="Jansen H."/>
            <person name="Henkel C."/>
            <person name="Chen W.J."/>
            <person name="Zahm M."/>
            <person name="Cabau C."/>
            <person name="Klopp C."/>
            <person name="Thompson A.W."/>
            <person name="Robinson-Rechavi M."/>
            <person name="Braasch I."/>
            <person name="Lecointre G."/>
            <person name="Bobe J."/>
            <person name="Postlethwait J.H."/>
            <person name="Berthelot C."/>
            <person name="Roest Crollius H."/>
            <person name="Guiguen Y."/>
        </authorList>
    </citation>
    <scope>NUCLEOTIDE SEQUENCE</scope>
    <source>
        <strain evidence="2">WJC10195</strain>
    </source>
</reference>
<evidence type="ECO:0000313" key="3">
    <source>
        <dbReference type="Proteomes" id="UP001152622"/>
    </source>
</evidence>
<accession>A0A9Q1F726</accession>